<reference evidence="1" key="1">
    <citation type="submission" date="2022-11" db="EMBL/GenBank/DDBJ databases">
        <title>Centuries of genome instability and evolution in soft-shell clam transmissible cancer (bioRxiv).</title>
        <authorList>
            <person name="Hart S.F.M."/>
            <person name="Yonemitsu M.A."/>
            <person name="Giersch R.M."/>
            <person name="Beal B.F."/>
            <person name="Arriagada G."/>
            <person name="Davis B.W."/>
            <person name="Ostrander E.A."/>
            <person name="Goff S.P."/>
            <person name="Metzger M.J."/>
        </authorList>
    </citation>
    <scope>NUCLEOTIDE SEQUENCE</scope>
    <source>
        <strain evidence="1">MELC-2E11</strain>
        <tissue evidence="1">Siphon/mantle</tissue>
    </source>
</reference>
<dbReference type="Proteomes" id="UP001164746">
    <property type="component" value="Chromosome 4"/>
</dbReference>
<sequence>MNGGTYVFISSETCGSSFYIDPDESLDVVYEGGSVSTDDEDGCYVQLNNKHSPQKTICFDEVSMDIDILELLRYGWLGLVRRERDSRFICEIGHRWDLNPELFLHAPNDTSDTLTPDKSESGSNHAPTIWIVGPRNPQCAQPSAVQYSGNTNYNLVPNAYPQTVHVNSYTPHMPPGIPHMQSASPHMSRDSPHTPLVSPSAPPIDLYARTMQPQHFVSPVYKYRRIGSTIVRTMHEKCKDVLELGQSDDLESHSWRERCTLHQEKKNMEKNNYPRSARTSLHRDKDLAFHSKNLIHEANDLTYTGKNLMQ</sequence>
<gene>
    <name evidence="1" type="ORF">MAR_009811</name>
</gene>
<keyword evidence="2" id="KW-1185">Reference proteome</keyword>
<name>A0ABY7DZT2_MYAAR</name>
<protein>
    <submittedName>
        <fullName evidence="1">Uncharacterized protein</fullName>
    </submittedName>
</protein>
<evidence type="ECO:0000313" key="2">
    <source>
        <dbReference type="Proteomes" id="UP001164746"/>
    </source>
</evidence>
<proteinExistence type="predicted"/>
<accession>A0ABY7DZT2</accession>
<evidence type="ECO:0000313" key="1">
    <source>
        <dbReference type="EMBL" id="WAR03253.1"/>
    </source>
</evidence>
<organism evidence="1 2">
    <name type="scientific">Mya arenaria</name>
    <name type="common">Soft-shell clam</name>
    <dbReference type="NCBI Taxonomy" id="6604"/>
    <lineage>
        <taxon>Eukaryota</taxon>
        <taxon>Metazoa</taxon>
        <taxon>Spiralia</taxon>
        <taxon>Lophotrochozoa</taxon>
        <taxon>Mollusca</taxon>
        <taxon>Bivalvia</taxon>
        <taxon>Autobranchia</taxon>
        <taxon>Heteroconchia</taxon>
        <taxon>Euheterodonta</taxon>
        <taxon>Imparidentia</taxon>
        <taxon>Neoheterodontei</taxon>
        <taxon>Myida</taxon>
        <taxon>Myoidea</taxon>
        <taxon>Myidae</taxon>
        <taxon>Mya</taxon>
    </lineage>
</organism>
<dbReference type="EMBL" id="CP111015">
    <property type="protein sequence ID" value="WAR03253.1"/>
    <property type="molecule type" value="Genomic_DNA"/>
</dbReference>